<dbReference type="InterPro" id="IPR046342">
    <property type="entry name" value="CBS_dom_sf"/>
</dbReference>
<feature type="transmembrane region" description="Helical" evidence="11">
    <location>
        <begin position="275"/>
        <end position="293"/>
    </location>
</feature>
<organism evidence="13 14">
    <name type="scientific">Candidatus Tidjanibacter faecipullorum</name>
    <dbReference type="NCBI Taxonomy" id="2838766"/>
    <lineage>
        <taxon>Bacteria</taxon>
        <taxon>Pseudomonadati</taxon>
        <taxon>Bacteroidota</taxon>
        <taxon>Bacteroidia</taxon>
        <taxon>Bacteroidales</taxon>
        <taxon>Rikenellaceae</taxon>
        <taxon>Tidjanibacter</taxon>
    </lineage>
</organism>
<keyword evidence="10" id="KW-0129">CBS domain</keyword>
<evidence type="ECO:0000256" key="3">
    <source>
        <dbReference type="ARBA" id="ARBA00022692"/>
    </source>
</evidence>
<feature type="domain" description="CBS" evidence="12">
    <location>
        <begin position="535"/>
        <end position="592"/>
    </location>
</feature>
<dbReference type="Gene3D" id="3.10.580.10">
    <property type="entry name" value="CBS-domain"/>
    <property type="match status" value="1"/>
</dbReference>
<feature type="transmembrane region" description="Helical" evidence="11">
    <location>
        <begin position="383"/>
        <end position="403"/>
    </location>
</feature>
<evidence type="ECO:0000256" key="5">
    <source>
        <dbReference type="ARBA" id="ARBA00023065"/>
    </source>
</evidence>
<feature type="transmembrane region" description="Helical" evidence="11">
    <location>
        <begin position="66"/>
        <end position="89"/>
    </location>
</feature>
<evidence type="ECO:0000313" key="14">
    <source>
        <dbReference type="Proteomes" id="UP000824014"/>
    </source>
</evidence>
<dbReference type="CDD" id="cd00400">
    <property type="entry name" value="Voltage_gated_ClC"/>
    <property type="match status" value="1"/>
</dbReference>
<feature type="domain" description="CBS" evidence="12">
    <location>
        <begin position="471"/>
        <end position="527"/>
    </location>
</feature>
<keyword evidence="9" id="KW-0407">Ion channel</keyword>
<evidence type="ECO:0000256" key="8">
    <source>
        <dbReference type="ARBA" id="ARBA00023214"/>
    </source>
</evidence>
<evidence type="ECO:0000259" key="12">
    <source>
        <dbReference type="PROSITE" id="PS51371"/>
    </source>
</evidence>
<dbReference type="InterPro" id="IPR000644">
    <property type="entry name" value="CBS_dom"/>
</dbReference>
<keyword evidence="8" id="KW-0868">Chloride</keyword>
<proteinExistence type="predicted"/>
<keyword evidence="6 11" id="KW-0472">Membrane</keyword>
<dbReference type="PANTHER" id="PTHR43427">
    <property type="entry name" value="CHLORIDE CHANNEL PROTEIN CLC-E"/>
    <property type="match status" value="1"/>
</dbReference>
<dbReference type="CDD" id="cd02205">
    <property type="entry name" value="CBS_pair_SF"/>
    <property type="match status" value="1"/>
</dbReference>
<gene>
    <name evidence="13" type="ORF">H9816_07230</name>
</gene>
<accession>A0A9D2DEY6</accession>
<evidence type="ECO:0000256" key="10">
    <source>
        <dbReference type="PROSITE-ProRule" id="PRU00703"/>
    </source>
</evidence>
<sequence length="595" mass="65318">MTATQHLLNRAYALLMRLTRRLSRQQLMLVLAVLVGLVAGLAATVFQKLLYWIEHVLVSWFPTDSAGYLFLVYPAVGIILASLFVKYVVKDNISEGVARVLYAISKRSSRIRPHNCYSSIVGGAVTIGFGGSVGPEAPIVLTGSAIGSNIAQIFRLNYRDTTLLLGCGAAGAIAAIFKAPVTGLIFVLEILMLDISMRAIVPLLISSVASTTLVLFLKGFDPMLNVEVGGSFNLQYLHMYVLLAILCGLVSKYFLVVNGQVQRFFGRFKKQSSRWLVGGLSLGLLIFLFPPLFGEGYSSFIDLMHGRIEPLFDNSLFYRYRGVPWVVVLFLVGTLLLKVVAMAVTNAAGGVGGSFAPSLFVGAFTGGTLAYICNAFFGMEMSVVNFSLVGMAGVMTGVMKAPLTSVFLIAELANGYGLFVPLMLVASLSFAVSYYLEPDSIYTKKLRAKGELLTHNKDQSVMVFLELDKLIETNFSPVNRNATLGDLVHIVSSSTRNVFPVVKNDGEFVGIILLDDIRTDMFDHRKYKFPISKYITQPPDVILKNEMISEVVGKFEESHAWNLPVVDKKRKYLGFVSKSSILAAYRQQLVELTEE</sequence>
<evidence type="ECO:0000256" key="6">
    <source>
        <dbReference type="ARBA" id="ARBA00023136"/>
    </source>
</evidence>
<comment type="subcellular location">
    <subcellularLocation>
        <location evidence="1">Membrane</location>
        <topology evidence="1">Multi-pass membrane protein</topology>
    </subcellularLocation>
</comment>
<feature type="transmembrane region" description="Helical" evidence="11">
    <location>
        <begin position="163"/>
        <end position="187"/>
    </location>
</feature>
<dbReference type="AlphaFoldDB" id="A0A9D2DEY6"/>
<feature type="transmembrane region" description="Helical" evidence="11">
    <location>
        <begin position="116"/>
        <end position="134"/>
    </location>
</feature>
<feature type="transmembrane region" description="Helical" evidence="11">
    <location>
        <begin position="322"/>
        <end position="344"/>
    </location>
</feature>
<evidence type="ECO:0000256" key="9">
    <source>
        <dbReference type="ARBA" id="ARBA00023303"/>
    </source>
</evidence>
<protein>
    <submittedName>
        <fullName evidence="13">Chloride channel protein</fullName>
    </submittedName>
</protein>
<dbReference type="InterPro" id="IPR050368">
    <property type="entry name" value="ClC-type_chloride_channel"/>
</dbReference>
<dbReference type="InterPro" id="IPR001807">
    <property type="entry name" value="ClC"/>
</dbReference>
<keyword evidence="2" id="KW-0813">Transport</keyword>
<dbReference type="PROSITE" id="PS51371">
    <property type="entry name" value="CBS"/>
    <property type="match status" value="2"/>
</dbReference>
<dbReference type="Pfam" id="PF00654">
    <property type="entry name" value="Voltage_CLC"/>
    <property type="match status" value="1"/>
</dbReference>
<keyword evidence="4 11" id="KW-1133">Transmembrane helix</keyword>
<keyword evidence="5" id="KW-0406">Ion transport</keyword>
<evidence type="ECO:0000313" key="13">
    <source>
        <dbReference type="EMBL" id="HIZ15683.1"/>
    </source>
</evidence>
<feature type="transmembrane region" description="Helical" evidence="11">
    <location>
        <begin position="199"/>
        <end position="217"/>
    </location>
</feature>
<keyword evidence="7" id="KW-0869">Chloride channel</keyword>
<dbReference type="SUPFAM" id="SSF81340">
    <property type="entry name" value="Clc chloride channel"/>
    <property type="match status" value="1"/>
</dbReference>
<reference evidence="13" key="2">
    <citation type="submission" date="2021-04" db="EMBL/GenBank/DDBJ databases">
        <authorList>
            <person name="Gilroy R."/>
        </authorList>
    </citation>
    <scope>NUCLEOTIDE SEQUENCE</scope>
    <source>
        <strain evidence="13">ChiHjej11B10-19426</strain>
    </source>
</reference>
<dbReference type="GO" id="GO:0034707">
    <property type="term" value="C:chloride channel complex"/>
    <property type="evidence" value="ECO:0007669"/>
    <property type="project" value="UniProtKB-KW"/>
</dbReference>
<comment type="caution">
    <text evidence="13">The sequence shown here is derived from an EMBL/GenBank/DDBJ whole genome shotgun (WGS) entry which is preliminary data.</text>
</comment>
<dbReference type="Proteomes" id="UP000824014">
    <property type="component" value="Unassembled WGS sequence"/>
</dbReference>
<feature type="transmembrane region" description="Helical" evidence="11">
    <location>
        <begin position="237"/>
        <end position="255"/>
    </location>
</feature>
<dbReference type="InterPro" id="IPR014743">
    <property type="entry name" value="Cl-channel_core"/>
</dbReference>
<evidence type="ECO:0000256" key="4">
    <source>
        <dbReference type="ARBA" id="ARBA00022989"/>
    </source>
</evidence>
<feature type="transmembrane region" description="Helical" evidence="11">
    <location>
        <begin position="415"/>
        <end position="436"/>
    </location>
</feature>
<dbReference type="GO" id="GO:0005254">
    <property type="term" value="F:chloride channel activity"/>
    <property type="evidence" value="ECO:0007669"/>
    <property type="project" value="UniProtKB-KW"/>
</dbReference>
<dbReference type="Pfam" id="PF00571">
    <property type="entry name" value="CBS"/>
    <property type="match status" value="2"/>
</dbReference>
<reference evidence="13" key="1">
    <citation type="journal article" date="2021" name="PeerJ">
        <title>Extensive microbial diversity within the chicken gut microbiome revealed by metagenomics and culture.</title>
        <authorList>
            <person name="Gilroy R."/>
            <person name="Ravi A."/>
            <person name="Getino M."/>
            <person name="Pursley I."/>
            <person name="Horton D.L."/>
            <person name="Alikhan N.F."/>
            <person name="Baker D."/>
            <person name="Gharbi K."/>
            <person name="Hall N."/>
            <person name="Watson M."/>
            <person name="Adriaenssens E.M."/>
            <person name="Foster-Nyarko E."/>
            <person name="Jarju S."/>
            <person name="Secka A."/>
            <person name="Antonio M."/>
            <person name="Oren A."/>
            <person name="Chaudhuri R.R."/>
            <person name="La Ragione R."/>
            <person name="Hildebrand F."/>
            <person name="Pallen M.J."/>
        </authorList>
    </citation>
    <scope>NUCLEOTIDE SEQUENCE</scope>
    <source>
        <strain evidence="13">ChiHjej11B10-19426</strain>
    </source>
</reference>
<feature type="transmembrane region" description="Helical" evidence="11">
    <location>
        <begin position="27"/>
        <end position="46"/>
    </location>
</feature>
<dbReference type="PANTHER" id="PTHR43427:SF6">
    <property type="entry name" value="CHLORIDE CHANNEL PROTEIN CLC-E"/>
    <property type="match status" value="1"/>
</dbReference>
<dbReference type="EMBL" id="DXCC01000027">
    <property type="protein sequence ID" value="HIZ15683.1"/>
    <property type="molecule type" value="Genomic_DNA"/>
</dbReference>
<keyword evidence="3 11" id="KW-0812">Transmembrane</keyword>
<evidence type="ECO:0000256" key="1">
    <source>
        <dbReference type="ARBA" id="ARBA00004141"/>
    </source>
</evidence>
<dbReference type="PRINTS" id="PR00762">
    <property type="entry name" value="CLCHANNEL"/>
</dbReference>
<evidence type="ECO:0000256" key="11">
    <source>
        <dbReference type="SAM" id="Phobius"/>
    </source>
</evidence>
<dbReference type="Gene3D" id="1.10.3080.10">
    <property type="entry name" value="Clc chloride channel"/>
    <property type="match status" value="1"/>
</dbReference>
<name>A0A9D2DEY6_9BACT</name>
<dbReference type="SUPFAM" id="SSF54631">
    <property type="entry name" value="CBS-domain pair"/>
    <property type="match status" value="1"/>
</dbReference>
<evidence type="ECO:0000256" key="7">
    <source>
        <dbReference type="ARBA" id="ARBA00023173"/>
    </source>
</evidence>
<evidence type="ECO:0000256" key="2">
    <source>
        <dbReference type="ARBA" id="ARBA00022448"/>
    </source>
</evidence>
<feature type="transmembrane region" description="Helical" evidence="11">
    <location>
        <begin position="356"/>
        <end position="377"/>
    </location>
</feature>